<protein>
    <recommendedName>
        <fullName evidence="2">BAR domain-containing protein</fullName>
    </recommendedName>
</protein>
<comment type="caution">
    <text evidence="3">The sequence shown here is derived from an EMBL/GenBank/DDBJ whole genome shotgun (WGS) entry which is preliminary data.</text>
</comment>
<dbReference type="Proteomes" id="UP001194580">
    <property type="component" value="Unassembled WGS sequence"/>
</dbReference>
<dbReference type="InterPro" id="IPR027267">
    <property type="entry name" value="AH/BAR_dom_sf"/>
</dbReference>
<sequence>MDQFKAFSSQLNPLAAKLGKQFGQVKQFAQEKMGTAEDITELPQEYKDLEKRVDALRNMHNGLLRVTRTYQNSSYDYPAQLQETLGEFGRTITNNIQAVALSPAEKATSEAAALEERKEAAPPKTLSHALSRASFQGSEQLGLEEPMGSALFKFATVQEKIGDFRLKMDTEISTKFVQPFGTTLNNQIGFAMKARRNVQNARLALDSAKAQYKFARPEKSEASRVEVEQAEDLFVAAVEEATTLMKAVLENPEPLRNLADLVAAQLTFFKEAQEILADVAPEIDELSVTQEALYRNSRSE</sequence>
<reference evidence="3" key="1">
    <citation type="journal article" date="2020" name="Fungal Divers.">
        <title>Resolving the Mortierellaceae phylogeny through synthesis of multi-gene phylogenetics and phylogenomics.</title>
        <authorList>
            <person name="Vandepol N."/>
            <person name="Liber J."/>
            <person name="Desiro A."/>
            <person name="Na H."/>
            <person name="Kennedy M."/>
            <person name="Barry K."/>
            <person name="Grigoriev I.V."/>
            <person name="Miller A.N."/>
            <person name="O'Donnell K."/>
            <person name="Stajich J.E."/>
            <person name="Bonito G."/>
        </authorList>
    </citation>
    <scope>NUCLEOTIDE SEQUENCE</scope>
    <source>
        <strain evidence="3">NRRL 28262</strain>
    </source>
</reference>
<gene>
    <name evidence="3" type="ORF">BGZ95_000479</name>
</gene>
<dbReference type="SUPFAM" id="SSF103657">
    <property type="entry name" value="BAR/IMD domain-like"/>
    <property type="match status" value="1"/>
</dbReference>
<evidence type="ECO:0000313" key="3">
    <source>
        <dbReference type="EMBL" id="KAG0279689.1"/>
    </source>
</evidence>
<dbReference type="EMBL" id="JAAAIL010000109">
    <property type="protein sequence ID" value="KAG0279689.1"/>
    <property type="molecule type" value="Genomic_DNA"/>
</dbReference>
<name>A0AAD4DKX3_9FUNG</name>
<keyword evidence="4" id="KW-1185">Reference proteome</keyword>
<feature type="domain" description="BAR" evidence="2">
    <location>
        <begin position="17"/>
        <end position="285"/>
    </location>
</feature>
<dbReference type="Pfam" id="PF10455">
    <property type="entry name" value="BAR_2"/>
    <property type="match status" value="1"/>
</dbReference>
<keyword evidence="1" id="KW-0175">Coiled coil</keyword>
<evidence type="ECO:0000259" key="2">
    <source>
        <dbReference type="SMART" id="SM00721"/>
    </source>
</evidence>
<dbReference type="GO" id="GO:0005737">
    <property type="term" value="C:cytoplasm"/>
    <property type="evidence" value="ECO:0007669"/>
    <property type="project" value="InterPro"/>
</dbReference>
<accession>A0AAD4DKX3</accession>
<dbReference type="InterPro" id="IPR004148">
    <property type="entry name" value="BAR_dom"/>
</dbReference>
<dbReference type="InterPro" id="IPR018859">
    <property type="entry name" value="BAR_dom-cont"/>
</dbReference>
<dbReference type="Gene3D" id="1.20.1270.60">
    <property type="entry name" value="Arfaptin homology (AH) domain/BAR domain"/>
    <property type="match status" value="1"/>
</dbReference>
<evidence type="ECO:0000256" key="1">
    <source>
        <dbReference type="SAM" id="Coils"/>
    </source>
</evidence>
<dbReference type="SMART" id="SM00721">
    <property type="entry name" value="BAR"/>
    <property type="match status" value="1"/>
</dbReference>
<proteinExistence type="predicted"/>
<organism evidence="3 4">
    <name type="scientific">Linnemannia exigua</name>
    <dbReference type="NCBI Taxonomy" id="604196"/>
    <lineage>
        <taxon>Eukaryota</taxon>
        <taxon>Fungi</taxon>
        <taxon>Fungi incertae sedis</taxon>
        <taxon>Mucoromycota</taxon>
        <taxon>Mortierellomycotina</taxon>
        <taxon>Mortierellomycetes</taxon>
        <taxon>Mortierellales</taxon>
        <taxon>Mortierellaceae</taxon>
        <taxon>Linnemannia</taxon>
    </lineage>
</organism>
<dbReference type="AlphaFoldDB" id="A0AAD4DKX3"/>
<evidence type="ECO:0000313" key="4">
    <source>
        <dbReference type="Proteomes" id="UP001194580"/>
    </source>
</evidence>
<feature type="coiled-coil region" evidence="1">
    <location>
        <begin position="39"/>
        <end position="66"/>
    </location>
</feature>